<evidence type="ECO:0000313" key="2">
    <source>
        <dbReference type="EMBL" id="CAB4931381.1"/>
    </source>
</evidence>
<dbReference type="AlphaFoldDB" id="A0A6J7IKS5"/>
<protein>
    <submittedName>
        <fullName evidence="2">Unannotated protein</fullName>
    </submittedName>
</protein>
<gene>
    <name evidence="2" type="ORF">UFOPK3774_00085</name>
</gene>
<sequence length="111" mass="11794">MRVLGAAVLTMESFVMGFALLLAMKDHGSSLIVGGLIALATLLCAGLLKRRSGWILGSLLQVAILGYGLIVTPMYFLGTLFAVLWICAIYFGRKGEAARAAHLASRTPPTQ</sequence>
<feature type="transmembrane region" description="Helical" evidence="1">
    <location>
        <begin position="76"/>
        <end position="92"/>
    </location>
</feature>
<organism evidence="2">
    <name type="scientific">freshwater metagenome</name>
    <dbReference type="NCBI Taxonomy" id="449393"/>
    <lineage>
        <taxon>unclassified sequences</taxon>
        <taxon>metagenomes</taxon>
        <taxon>ecological metagenomes</taxon>
    </lineage>
</organism>
<keyword evidence="1" id="KW-1133">Transmembrane helix</keyword>
<accession>A0A6J7IKS5</accession>
<keyword evidence="1" id="KW-0472">Membrane</keyword>
<feature type="transmembrane region" description="Helical" evidence="1">
    <location>
        <begin position="53"/>
        <end position="70"/>
    </location>
</feature>
<dbReference type="InterPro" id="IPR025327">
    <property type="entry name" value="DUF4233"/>
</dbReference>
<dbReference type="Pfam" id="PF14017">
    <property type="entry name" value="DUF4233"/>
    <property type="match status" value="1"/>
</dbReference>
<evidence type="ECO:0000256" key="1">
    <source>
        <dbReference type="SAM" id="Phobius"/>
    </source>
</evidence>
<dbReference type="EMBL" id="CAFBNG010000008">
    <property type="protein sequence ID" value="CAB4931381.1"/>
    <property type="molecule type" value="Genomic_DNA"/>
</dbReference>
<reference evidence="2" key="1">
    <citation type="submission" date="2020-05" db="EMBL/GenBank/DDBJ databases">
        <authorList>
            <person name="Chiriac C."/>
            <person name="Salcher M."/>
            <person name="Ghai R."/>
            <person name="Kavagutti S V."/>
        </authorList>
    </citation>
    <scope>NUCLEOTIDE SEQUENCE</scope>
</reference>
<proteinExistence type="predicted"/>
<keyword evidence="1" id="KW-0812">Transmembrane</keyword>
<name>A0A6J7IKS5_9ZZZZ</name>
<feature type="transmembrane region" description="Helical" evidence="1">
    <location>
        <begin position="27"/>
        <end position="48"/>
    </location>
</feature>